<protein>
    <recommendedName>
        <fullName evidence="5">Putative pre-16S rRNA nuclease</fullName>
        <ecNumber evidence="5">3.1.-.-</ecNumber>
    </recommendedName>
</protein>
<dbReference type="SMART" id="SM00732">
    <property type="entry name" value="YqgFc"/>
    <property type="match status" value="1"/>
</dbReference>
<dbReference type="SUPFAM" id="SSF53098">
    <property type="entry name" value="Ribonuclease H-like"/>
    <property type="match status" value="1"/>
</dbReference>
<dbReference type="GO" id="GO:0016788">
    <property type="term" value="F:hydrolase activity, acting on ester bonds"/>
    <property type="evidence" value="ECO:0007669"/>
    <property type="project" value="UniProtKB-UniRule"/>
</dbReference>
<dbReference type="CDD" id="cd16964">
    <property type="entry name" value="YqgF"/>
    <property type="match status" value="1"/>
</dbReference>
<evidence type="ECO:0000259" key="6">
    <source>
        <dbReference type="SMART" id="SM00732"/>
    </source>
</evidence>
<comment type="subcellular location">
    <subcellularLocation>
        <location evidence="5">Cytoplasm</location>
    </subcellularLocation>
</comment>
<evidence type="ECO:0000313" key="7">
    <source>
        <dbReference type="EMBL" id="ABV84688.1"/>
    </source>
</evidence>
<evidence type="ECO:0000256" key="4">
    <source>
        <dbReference type="ARBA" id="ARBA00022801"/>
    </source>
</evidence>
<dbReference type="InterPro" id="IPR037027">
    <property type="entry name" value="YqgF/RNaseH-like_dom_sf"/>
</dbReference>
<evidence type="ECO:0000256" key="1">
    <source>
        <dbReference type="ARBA" id="ARBA00022490"/>
    </source>
</evidence>
<reference evidence="7 8" key="1">
    <citation type="journal article" date="2007" name="Genome Res.">
        <title>Lateral gene transfer between obligate intracellular bacteria: evidence from the Rickettsia massiliae genome.</title>
        <authorList>
            <person name="Blanc G."/>
            <person name="Ogata H."/>
            <person name="Robert C."/>
            <person name="Audic S."/>
            <person name="Claverie J.-M."/>
            <person name="Raoult D."/>
        </authorList>
    </citation>
    <scope>NUCLEOTIDE SEQUENCE [LARGE SCALE GENOMIC DNA]</scope>
    <source>
        <strain evidence="8">Mtu5</strain>
    </source>
</reference>
<dbReference type="InterPro" id="IPR005227">
    <property type="entry name" value="YqgF"/>
</dbReference>
<keyword evidence="2 5" id="KW-0690">Ribosome biogenesis</keyword>
<evidence type="ECO:0000256" key="3">
    <source>
        <dbReference type="ARBA" id="ARBA00022722"/>
    </source>
</evidence>
<organism evidence="7 8">
    <name type="scientific">Rickettsia massiliae (strain Mtu5)</name>
    <dbReference type="NCBI Taxonomy" id="416276"/>
    <lineage>
        <taxon>Bacteria</taxon>
        <taxon>Pseudomonadati</taxon>
        <taxon>Pseudomonadota</taxon>
        <taxon>Alphaproteobacteria</taxon>
        <taxon>Rickettsiales</taxon>
        <taxon>Rickettsiaceae</taxon>
        <taxon>Rickettsieae</taxon>
        <taxon>Rickettsia</taxon>
        <taxon>spotted fever group</taxon>
    </lineage>
</organism>
<accession>A8F1A2</accession>
<dbReference type="EC" id="3.1.-.-" evidence="5"/>
<evidence type="ECO:0000256" key="5">
    <source>
        <dbReference type="HAMAP-Rule" id="MF_00651"/>
    </source>
</evidence>
<dbReference type="PANTHER" id="PTHR33317">
    <property type="entry name" value="POLYNUCLEOTIDYL TRANSFERASE, RIBONUCLEASE H-LIKE SUPERFAMILY PROTEIN"/>
    <property type="match status" value="1"/>
</dbReference>
<keyword evidence="3 5" id="KW-0540">Nuclease</keyword>
<keyword evidence="8" id="KW-1185">Reference proteome</keyword>
<dbReference type="Gene3D" id="3.30.420.140">
    <property type="entry name" value="YqgF/RNase H-like domain"/>
    <property type="match status" value="1"/>
</dbReference>
<evidence type="ECO:0000313" key="8">
    <source>
        <dbReference type="Proteomes" id="UP000001311"/>
    </source>
</evidence>
<dbReference type="InterPro" id="IPR006641">
    <property type="entry name" value="YqgF/RNaseH-like_dom"/>
</dbReference>
<comment type="function">
    <text evidence="5">Could be a nuclease involved in processing of the 5'-end of pre-16S rRNA.</text>
</comment>
<keyword evidence="4 5" id="KW-0378">Hydrolase</keyword>
<dbReference type="EMBL" id="CP000683">
    <property type="protein sequence ID" value="ABV84688.1"/>
    <property type="molecule type" value="Genomic_DNA"/>
</dbReference>
<dbReference type="GO" id="GO:0004519">
    <property type="term" value="F:endonuclease activity"/>
    <property type="evidence" value="ECO:0007669"/>
    <property type="project" value="UniProtKB-KW"/>
</dbReference>
<proteinExistence type="inferred from homology"/>
<evidence type="ECO:0000256" key="2">
    <source>
        <dbReference type="ARBA" id="ARBA00022517"/>
    </source>
</evidence>
<dbReference type="HAMAP" id="MF_00651">
    <property type="entry name" value="Nuclease_YqgF"/>
    <property type="match status" value="1"/>
</dbReference>
<name>A8F1A2_RICM5</name>
<keyword evidence="1 5" id="KW-0963">Cytoplasm</keyword>
<dbReference type="Pfam" id="PF03652">
    <property type="entry name" value="RuvX"/>
    <property type="match status" value="1"/>
</dbReference>
<dbReference type="GO" id="GO:0005829">
    <property type="term" value="C:cytosol"/>
    <property type="evidence" value="ECO:0007669"/>
    <property type="project" value="TreeGrafter"/>
</dbReference>
<dbReference type="InterPro" id="IPR012337">
    <property type="entry name" value="RNaseH-like_sf"/>
</dbReference>
<dbReference type="GO" id="GO:0000967">
    <property type="term" value="P:rRNA 5'-end processing"/>
    <property type="evidence" value="ECO:0007669"/>
    <property type="project" value="UniProtKB-UniRule"/>
</dbReference>
<dbReference type="AlphaFoldDB" id="A8F1A2"/>
<dbReference type="NCBIfam" id="TIGR00250">
    <property type="entry name" value="RNAse_H_YqgF"/>
    <property type="match status" value="1"/>
</dbReference>
<dbReference type="PANTHER" id="PTHR33317:SF4">
    <property type="entry name" value="POLYNUCLEOTIDYL TRANSFERASE, RIBONUCLEASE H-LIKE SUPERFAMILY PROTEIN"/>
    <property type="match status" value="1"/>
</dbReference>
<feature type="domain" description="YqgF/RNase H-like" evidence="6">
    <location>
        <begin position="28"/>
        <end position="128"/>
    </location>
</feature>
<comment type="similarity">
    <text evidence="5">Belongs to the YqgF HJR family.</text>
</comment>
<keyword evidence="7" id="KW-0255">Endonuclease</keyword>
<gene>
    <name evidence="7" type="ordered locus">RMA_0471</name>
</gene>
<dbReference type="HOGENOM" id="CLU_098240_2_2_5"/>
<sequence>MIINKVIFITIMIIKNLQEFYRLLIPNAPLIAIDYGSKKLGIALSNQERSIAMPLNTITEINTKIVITSLLNIIEKYKVCGVIIGLPINMSGAVTEQTNIVMQFAEELAKSINLPIYLQDERLTTKAANNFLKSFGVKRKDRNNNDDAVAASMILETVLDSIKNI</sequence>
<dbReference type="Proteomes" id="UP000001311">
    <property type="component" value="Chromosome"/>
</dbReference>
<dbReference type="KEGG" id="rms:RMA_0471"/>